<dbReference type="EMBL" id="CP026652">
    <property type="protein sequence ID" value="AVH60009.1"/>
    <property type="molecule type" value="Genomic_DNA"/>
</dbReference>
<dbReference type="RefSeq" id="WP_099500388.1">
    <property type="nucleotide sequence ID" value="NZ_CP026652.1"/>
</dbReference>
<name>A0ABM6SZ16_9ACTN</name>
<organism evidence="1 2">
    <name type="scientific">Streptomyces dengpaensis</name>
    <dbReference type="NCBI Taxonomy" id="2049881"/>
    <lineage>
        <taxon>Bacteria</taxon>
        <taxon>Bacillati</taxon>
        <taxon>Actinomycetota</taxon>
        <taxon>Actinomycetes</taxon>
        <taxon>Kitasatosporales</taxon>
        <taxon>Streptomycetaceae</taxon>
        <taxon>Streptomyces</taxon>
    </lineage>
</organism>
<sequence length="135" mass="15529">MPKAPTTRPAHPHEDEEIFEITTSEPAEQAEERRTLFTIDGEKITVPKVIDERLVFLAMNYMRTEGAWFGTMYLTELILGTPQFKKIVSLLEQRRINQDQFDRISSRVNDLFFQRTKVDDVQGEQGKASPDSPGN</sequence>
<keyword evidence="2" id="KW-1185">Reference proteome</keyword>
<accession>A0ABM6SZ16</accession>
<evidence type="ECO:0000313" key="2">
    <source>
        <dbReference type="Proteomes" id="UP000238413"/>
    </source>
</evidence>
<protein>
    <recommendedName>
        <fullName evidence="3">Tail assembly chaperone</fullName>
    </recommendedName>
</protein>
<evidence type="ECO:0008006" key="3">
    <source>
        <dbReference type="Google" id="ProtNLM"/>
    </source>
</evidence>
<dbReference type="Proteomes" id="UP000238413">
    <property type="component" value="Chromosome"/>
</dbReference>
<proteinExistence type="predicted"/>
<reference evidence="1 2" key="1">
    <citation type="submission" date="2018-02" db="EMBL/GenBank/DDBJ databases">
        <title>Complete genome sequence of Streptomyces dengpaensis, the producer of angucyclines.</title>
        <authorList>
            <person name="Yumei L."/>
        </authorList>
    </citation>
    <scope>NUCLEOTIDE SEQUENCE [LARGE SCALE GENOMIC DNA]</scope>
    <source>
        <strain evidence="1 2">XZHG99</strain>
    </source>
</reference>
<evidence type="ECO:0000313" key="1">
    <source>
        <dbReference type="EMBL" id="AVH60009.1"/>
    </source>
</evidence>
<gene>
    <name evidence="1" type="ORF">C4B68_34225</name>
</gene>